<dbReference type="Pfam" id="PF02195">
    <property type="entry name" value="ParB_N"/>
    <property type="match status" value="1"/>
</dbReference>
<dbReference type="CDD" id="cd16393">
    <property type="entry name" value="SPO0J_N"/>
    <property type="match status" value="1"/>
</dbReference>
<evidence type="ECO:0000313" key="4">
    <source>
        <dbReference type="EMBL" id="RRD89235.1"/>
    </source>
</evidence>
<evidence type="ECO:0000256" key="1">
    <source>
        <dbReference type="ARBA" id="ARBA00006295"/>
    </source>
</evidence>
<evidence type="ECO:0000256" key="2">
    <source>
        <dbReference type="ARBA" id="ARBA00023125"/>
    </source>
</evidence>
<protein>
    <submittedName>
        <fullName evidence="4">ParB/RepB/Spo0J family partition protein</fullName>
    </submittedName>
</protein>
<evidence type="ECO:0000259" key="3">
    <source>
        <dbReference type="SMART" id="SM00470"/>
    </source>
</evidence>
<proteinExistence type="inferred from homology"/>
<dbReference type="OrthoDB" id="9796891at2"/>
<dbReference type="RefSeq" id="WP_124795912.1">
    <property type="nucleotide sequence ID" value="NZ_RQYC01000020.1"/>
</dbReference>
<keyword evidence="2" id="KW-0238">DNA-binding</keyword>
<dbReference type="InterPro" id="IPR004437">
    <property type="entry name" value="ParB/RepB/Spo0J"/>
</dbReference>
<comment type="similarity">
    <text evidence="1">Belongs to the ParB family.</text>
</comment>
<comment type="caution">
    <text evidence="4">The sequence shown here is derived from an EMBL/GenBank/DDBJ whole genome shotgun (WGS) entry which is preliminary data.</text>
</comment>
<dbReference type="InterPro" id="IPR003115">
    <property type="entry name" value="ParB_N"/>
</dbReference>
<reference evidence="4 5" key="1">
    <citation type="submission" date="2018-11" db="EMBL/GenBank/DDBJ databases">
        <title>Genomes From Bacteria Associated with the Canine Oral Cavity: a Test Case for Automated Genome-Based Taxonomic Assignment.</title>
        <authorList>
            <person name="Coil D.A."/>
            <person name="Jospin G."/>
            <person name="Darling A.E."/>
            <person name="Wallis C."/>
            <person name="Davis I.J."/>
            <person name="Harris S."/>
            <person name="Eisen J.A."/>
            <person name="Holcombe L.J."/>
            <person name="O'Flynn C."/>
        </authorList>
    </citation>
    <scope>NUCLEOTIDE SEQUENCE [LARGE SCALE GENOMIC DNA]</scope>
    <source>
        <strain evidence="4 5">COT-280</strain>
    </source>
</reference>
<dbReference type="FunFam" id="3.90.1530.30:FF:000001">
    <property type="entry name" value="Chromosome partitioning protein ParB"/>
    <property type="match status" value="1"/>
</dbReference>
<dbReference type="EMBL" id="RQYC01000020">
    <property type="protein sequence ID" value="RRD89235.1"/>
    <property type="molecule type" value="Genomic_DNA"/>
</dbReference>
<dbReference type="SMART" id="SM00470">
    <property type="entry name" value="ParB"/>
    <property type="match status" value="1"/>
</dbReference>
<dbReference type="Gene3D" id="1.10.10.2830">
    <property type="match status" value="1"/>
</dbReference>
<dbReference type="Proteomes" id="UP000269923">
    <property type="component" value="Unassembled WGS sequence"/>
</dbReference>
<dbReference type="NCBIfam" id="TIGR00180">
    <property type="entry name" value="parB_part"/>
    <property type="match status" value="1"/>
</dbReference>
<feature type="domain" description="ParB-like N-terminal" evidence="3">
    <location>
        <begin position="36"/>
        <end position="126"/>
    </location>
</feature>
<dbReference type="SUPFAM" id="SSF109709">
    <property type="entry name" value="KorB DNA-binding domain-like"/>
    <property type="match status" value="1"/>
</dbReference>
<dbReference type="GO" id="GO:0007059">
    <property type="term" value="P:chromosome segregation"/>
    <property type="evidence" value="ECO:0007669"/>
    <property type="project" value="TreeGrafter"/>
</dbReference>
<dbReference type="InterPro" id="IPR036086">
    <property type="entry name" value="ParB/Sulfiredoxin_sf"/>
</dbReference>
<dbReference type="PANTHER" id="PTHR33375">
    <property type="entry name" value="CHROMOSOME-PARTITIONING PROTEIN PARB-RELATED"/>
    <property type="match status" value="1"/>
</dbReference>
<dbReference type="GO" id="GO:0003677">
    <property type="term" value="F:DNA binding"/>
    <property type="evidence" value="ECO:0007669"/>
    <property type="project" value="UniProtKB-KW"/>
</dbReference>
<accession>A0A3P2A2N2</accession>
<dbReference type="Gene3D" id="3.90.1530.30">
    <property type="match status" value="1"/>
</dbReference>
<dbReference type="InterPro" id="IPR050336">
    <property type="entry name" value="Chromosome_partition/occlusion"/>
</dbReference>
<gene>
    <name evidence="4" type="ORF">EII21_09440</name>
</gene>
<dbReference type="SUPFAM" id="SSF110849">
    <property type="entry name" value="ParB/Sulfiredoxin"/>
    <property type="match status" value="1"/>
</dbReference>
<dbReference type="PANTHER" id="PTHR33375:SF1">
    <property type="entry name" value="CHROMOSOME-PARTITIONING PROTEIN PARB-RELATED"/>
    <property type="match status" value="1"/>
</dbReference>
<organism evidence="4 5">
    <name type="scientific">Conchiformibius steedae</name>
    <dbReference type="NCBI Taxonomy" id="153493"/>
    <lineage>
        <taxon>Bacteria</taxon>
        <taxon>Pseudomonadati</taxon>
        <taxon>Pseudomonadota</taxon>
        <taxon>Betaproteobacteria</taxon>
        <taxon>Neisseriales</taxon>
        <taxon>Neisseriaceae</taxon>
        <taxon>Conchiformibius</taxon>
    </lineage>
</organism>
<dbReference type="GO" id="GO:0005694">
    <property type="term" value="C:chromosome"/>
    <property type="evidence" value="ECO:0007669"/>
    <property type="project" value="TreeGrafter"/>
</dbReference>
<evidence type="ECO:0000313" key="5">
    <source>
        <dbReference type="Proteomes" id="UP000269923"/>
    </source>
</evidence>
<name>A0A3P2A2N2_9NEIS</name>
<dbReference type="AlphaFoldDB" id="A0A3P2A2N2"/>
<sequence length="299" mass="34101">MSKNIKALLSKKLAENNSRHLLAQQDTEWDRENRLLRLPLDKIQANPFQPRLDFDEQELNALAESIKEMGLLQAITVRETERGEYQIIAGERRLQACKRLGKTTIDAVLMQVEDSELAILALAENVDRQDLSDFEIGKALREIEKLFPNKTRLAEAVGLNRSDMYRYFSFEALPPVLWDKLTQRPRLLSRTAMTQIRQTLEDLALPEAQSEAVLLKAWALLESGALEQSKMAAYIRQQVTCDDRKQPAVAVKPILLHGQSVGTIQHKGKKLVVEIKRSVLSAEQEQKIEAFFDRLMAKD</sequence>
<keyword evidence="5" id="KW-1185">Reference proteome</keyword>